<evidence type="ECO:0000313" key="4">
    <source>
        <dbReference type="EMBL" id="CAK8986272.1"/>
    </source>
</evidence>
<keyword evidence="5" id="KW-1185">Reference proteome</keyword>
<protein>
    <submittedName>
        <fullName evidence="4">RNase H domain-containing protein</fullName>
    </submittedName>
</protein>
<feature type="transmembrane region" description="Helical" evidence="2">
    <location>
        <begin position="140"/>
        <end position="158"/>
    </location>
</feature>
<sequence>MQCRMLVKTLQVIMAMACARFVFAQTHLVAGEQPPVPTLDIALIVVDAIALILTQFEGLITPRCLDLWYILLQGLMISPFFFVLPRDVITLSNWTFVLRVMLALSARHVFLAVLGNATASILVMRLIGFDSRSALFTGEITKLTFLLLFVFSIRQLIFRDAKATVELKSRSIELEAVSCLLRGFCDAVVEVDEQLRIVENSQQLLTMLLRSSHSTDLAGRNFLSLFCSDDKPKVSDCLTSVSTSHTHALNARILDGDGNSVKVELLHIRFLTAEDCVHRLVGVREFQDVQDVVGAFGACELQENLRGTSDSVPAYAANVESAELHARDARETCRETRSTTETSTSDDPMILFDLGSFTILQANKPARQFCGKCAGAPVKFSKMSISDLSADLSFARLSNQIQDRVNANPEAAVHELDLGAILLLNRMQAKARIRAEYDPLLDAFVGTLFITPVPLPELTKANIDRLGHGSPGKKHQRRRRSWSSSSGSSSGSILNLHRAIAL</sequence>
<reference evidence="4 5" key="1">
    <citation type="submission" date="2024-02" db="EMBL/GenBank/DDBJ databases">
        <authorList>
            <person name="Chen Y."/>
            <person name="Shah S."/>
            <person name="Dougan E. K."/>
            <person name="Thang M."/>
            <person name="Chan C."/>
        </authorList>
    </citation>
    <scope>NUCLEOTIDE SEQUENCE [LARGE SCALE GENOMIC DNA]</scope>
</reference>
<dbReference type="Gene3D" id="3.30.450.20">
    <property type="entry name" value="PAS domain"/>
    <property type="match status" value="1"/>
</dbReference>
<keyword evidence="3" id="KW-0732">Signal</keyword>
<keyword evidence="2" id="KW-0812">Transmembrane</keyword>
<organism evidence="4 5">
    <name type="scientific">Durusdinium trenchii</name>
    <dbReference type="NCBI Taxonomy" id="1381693"/>
    <lineage>
        <taxon>Eukaryota</taxon>
        <taxon>Sar</taxon>
        <taxon>Alveolata</taxon>
        <taxon>Dinophyceae</taxon>
        <taxon>Suessiales</taxon>
        <taxon>Symbiodiniaceae</taxon>
        <taxon>Durusdinium</taxon>
    </lineage>
</organism>
<feature type="region of interest" description="Disordered" evidence="1">
    <location>
        <begin position="462"/>
        <end position="492"/>
    </location>
</feature>
<proteinExistence type="predicted"/>
<keyword evidence="2" id="KW-1133">Transmembrane helix</keyword>
<evidence type="ECO:0000313" key="5">
    <source>
        <dbReference type="Proteomes" id="UP001642464"/>
    </source>
</evidence>
<comment type="caution">
    <text evidence="4">The sequence shown here is derived from an EMBL/GenBank/DDBJ whole genome shotgun (WGS) entry which is preliminary data.</text>
</comment>
<gene>
    <name evidence="4" type="ORF">SCF082_LOCUS485</name>
</gene>
<feature type="compositionally biased region" description="Basic residues" evidence="1">
    <location>
        <begin position="471"/>
        <end position="481"/>
    </location>
</feature>
<dbReference type="Proteomes" id="UP001642464">
    <property type="component" value="Unassembled WGS sequence"/>
</dbReference>
<evidence type="ECO:0000256" key="3">
    <source>
        <dbReference type="SAM" id="SignalP"/>
    </source>
</evidence>
<dbReference type="EMBL" id="CAXAMM010000159">
    <property type="protein sequence ID" value="CAK8986272.1"/>
    <property type="molecule type" value="Genomic_DNA"/>
</dbReference>
<evidence type="ECO:0000256" key="1">
    <source>
        <dbReference type="SAM" id="MobiDB-lite"/>
    </source>
</evidence>
<accession>A0ABP0H870</accession>
<feature type="transmembrane region" description="Helical" evidence="2">
    <location>
        <begin position="67"/>
        <end position="85"/>
    </location>
</feature>
<feature type="transmembrane region" description="Helical" evidence="2">
    <location>
        <begin position="105"/>
        <end position="128"/>
    </location>
</feature>
<feature type="chain" id="PRO_5046965367" evidence="3">
    <location>
        <begin position="25"/>
        <end position="502"/>
    </location>
</feature>
<feature type="signal peptide" evidence="3">
    <location>
        <begin position="1"/>
        <end position="24"/>
    </location>
</feature>
<feature type="compositionally biased region" description="Low complexity" evidence="1">
    <location>
        <begin position="482"/>
        <end position="492"/>
    </location>
</feature>
<evidence type="ECO:0000256" key="2">
    <source>
        <dbReference type="SAM" id="Phobius"/>
    </source>
</evidence>
<keyword evidence="2" id="KW-0472">Membrane</keyword>
<name>A0ABP0H870_9DINO</name>
<feature type="transmembrane region" description="Helical" evidence="2">
    <location>
        <begin position="41"/>
        <end position="60"/>
    </location>
</feature>